<feature type="non-terminal residue" evidence="1">
    <location>
        <position position="1"/>
    </location>
</feature>
<dbReference type="AlphaFoldDB" id="A0A7J9CIB6"/>
<name>A0A7J9CIB6_GOSGO</name>
<keyword evidence="2" id="KW-1185">Reference proteome</keyword>
<evidence type="ECO:0000313" key="1">
    <source>
        <dbReference type="EMBL" id="MBA0748118.1"/>
    </source>
</evidence>
<protein>
    <submittedName>
        <fullName evidence="1">Uncharacterized protein</fullName>
    </submittedName>
</protein>
<dbReference type="Proteomes" id="UP000593579">
    <property type="component" value="Unassembled WGS sequence"/>
</dbReference>
<proteinExistence type="predicted"/>
<accession>A0A7J9CIB6</accession>
<gene>
    <name evidence="1" type="ORF">Gogos_004970</name>
</gene>
<dbReference type="EMBL" id="JABEZY010000010">
    <property type="protein sequence ID" value="MBA0748118.1"/>
    <property type="molecule type" value="Genomic_DNA"/>
</dbReference>
<evidence type="ECO:0000313" key="2">
    <source>
        <dbReference type="Proteomes" id="UP000593579"/>
    </source>
</evidence>
<comment type="caution">
    <text evidence="1">The sequence shown here is derived from an EMBL/GenBank/DDBJ whole genome shotgun (WGS) entry which is preliminary data.</text>
</comment>
<reference evidence="1 2" key="1">
    <citation type="journal article" date="2019" name="Genome Biol. Evol.">
        <title>Insights into the evolution of the New World diploid cottons (Gossypium, subgenus Houzingenia) based on genome sequencing.</title>
        <authorList>
            <person name="Grover C.E."/>
            <person name="Arick M.A. 2nd"/>
            <person name="Thrash A."/>
            <person name="Conover J.L."/>
            <person name="Sanders W.S."/>
            <person name="Peterson D.G."/>
            <person name="Frelichowski J.E."/>
            <person name="Scheffler J.A."/>
            <person name="Scheffler B.E."/>
            <person name="Wendel J.F."/>
        </authorList>
    </citation>
    <scope>NUCLEOTIDE SEQUENCE [LARGE SCALE GENOMIC DNA]</scope>
    <source>
        <strain evidence="1">5</strain>
        <tissue evidence="1">Leaf</tissue>
    </source>
</reference>
<dbReference type="OrthoDB" id="990873at2759"/>
<sequence length="66" mass="7647">WNHSASYVGIPTALEDIRLLLDQRSEAHTPYEDPAIRAVISDEFFQNLNIWHVKVPLVNYATIEMH</sequence>
<organism evidence="1 2">
    <name type="scientific">Gossypium gossypioides</name>
    <name type="common">Mexican cotton</name>
    <name type="synonym">Selera gossypioides</name>
    <dbReference type="NCBI Taxonomy" id="34282"/>
    <lineage>
        <taxon>Eukaryota</taxon>
        <taxon>Viridiplantae</taxon>
        <taxon>Streptophyta</taxon>
        <taxon>Embryophyta</taxon>
        <taxon>Tracheophyta</taxon>
        <taxon>Spermatophyta</taxon>
        <taxon>Magnoliopsida</taxon>
        <taxon>eudicotyledons</taxon>
        <taxon>Gunneridae</taxon>
        <taxon>Pentapetalae</taxon>
        <taxon>rosids</taxon>
        <taxon>malvids</taxon>
        <taxon>Malvales</taxon>
        <taxon>Malvaceae</taxon>
        <taxon>Malvoideae</taxon>
        <taxon>Gossypium</taxon>
    </lineage>
</organism>